<sequence length="165" mass="18642">MWFLIILFTISLFVFGSSMISRNTDFQDNFLIRLSVYFIFYIIVTHQIIMQIWKAKRVNNTVVIGLMCGYISLGFIAFFLFATIELLEPNSFKGIVIDGSKVALGLDSIMYYSYITLMTIGYGDIVPTTPLSQKAAIITGLMGQFYLVIVTAIVVGKYIQHSTKD</sequence>
<proteinExistence type="predicted"/>
<feature type="transmembrane region" description="Helical" evidence="1">
    <location>
        <begin position="135"/>
        <end position="159"/>
    </location>
</feature>
<dbReference type="Pfam" id="PF07885">
    <property type="entry name" value="Ion_trans_2"/>
    <property type="match status" value="1"/>
</dbReference>
<dbReference type="RefSeq" id="WP_249972024.1">
    <property type="nucleotide sequence ID" value="NZ_JAMFLZ010000001.1"/>
</dbReference>
<evidence type="ECO:0000313" key="4">
    <source>
        <dbReference type="Proteomes" id="UP001165381"/>
    </source>
</evidence>
<keyword evidence="1" id="KW-0472">Membrane</keyword>
<dbReference type="EMBL" id="JAMFLZ010000001">
    <property type="protein sequence ID" value="MCL6294019.1"/>
    <property type="molecule type" value="Genomic_DNA"/>
</dbReference>
<protein>
    <submittedName>
        <fullName evidence="3">Potassium channel family protein</fullName>
    </submittedName>
</protein>
<dbReference type="Proteomes" id="UP001165381">
    <property type="component" value="Unassembled WGS sequence"/>
</dbReference>
<reference evidence="3" key="1">
    <citation type="submission" date="2022-05" db="EMBL/GenBank/DDBJ databases">
        <authorList>
            <person name="Park J.-S."/>
        </authorList>
    </citation>
    <scope>NUCLEOTIDE SEQUENCE</scope>
    <source>
        <strain evidence="3">2012CJ34-3</strain>
    </source>
</reference>
<comment type="caution">
    <text evidence="3">The sequence shown here is derived from an EMBL/GenBank/DDBJ whole genome shotgun (WGS) entry which is preliminary data.</text>
</comment>
<feature type="transmembrane region" description="Helical" evidence="1">
    <location>
        <begin position="30"/>
        <end position="49"/>
    </location>
</feature>
<keyword evidence="3" id="KW-0406">Ion transport</keyword>
<keyword evidence="3" id="KW-0813">Transport</keyword>
<evidence type="ECO:0000259" key="2">
    <source>
        <dbReference type="Pfam" id="PF07885"/>
    </source>
</evidence>
<dbReference type="Gene3D" id="1.10.287.70">
    <property type="match status" value="1"/>
</dbReference>
<feature type="transmembrane region" description="Helical" evidence="1">
    <location>
        <begin position="61"/>
        <end position="82"/>
    </location>
</feature>
<dbReference type="SUPFAM" id="SSF81324">
    <property type="entry name" value="Voltage-gated potassium channels"/>
    <property type="match status" value="1"/>
</dbReference>
<gene>
    <name evidence="3" type="ORF">M3P09_03380</name>
</gene>
<feature type="domain" description="Potassium channel" evidence="2">
    <location>
        <begin position="109"/>
        <end position="155"/>
    </location>
</feature>
<name>A0ABT0QCN7_9FLAO</name>
<dbReference type="GO" id="GO:0034220">
    <property type="term" value="P:monoatomic ion transmembrane transport"/>
    <property type="evidence" value="ECO:0007669"/>
    <property type="project" value="UniProtKB-KW"/>
</dbReference>
<keyword evidence="1" id="KW-0812">Transmembrane</keyword>
<accession>A0ABT0QCN7</accession>
<dbReference type="InterPro" id="IPR013099">
    <property type="entry name" value="K_chnl_dom"/>
</dbReference>
<keyword evidence="4" id="KW-1185">Reference proteome</keyword>
<keyword evidence="3" id="KW-0407">Ion channel</keyword>
<keyword evidence="1" id="KW-1133">Transmembrane helix</keyword>
<organism evidence="3 4">
    <name type="scientific">Jejuia spongiicola</name>
    <dbReference type="NCBI Taxonomy" id="2942207"/>
    <lineage>
        <taxon>Bacteria</taxon>
        <taxon>Pseudomonadati</taxon>
        <taxon>Bacteroidota</taxon>
        <taxon>Flavobacteriia</taxon>
        <taxon>Flavobacteriales</taxon>
        <taxon>Flavobacteriaceae</taxon>
        <taxon>Jejuia</taxon>
    </lineage>
</organism>
<evidence type="ECO:0000313" key="3">
    <source>
        <dbReference type="EMBL" id="MCL6294019.1"/>
    </source>
</evidence>
<evidence type="ECO:0000256" key="1">
    <source>
        <dbReference type="SAM" id="Phobius"/>
    </source>
</evidence>